<keyword evidence="4" id="KW-1185">Reference proteome</keyword>
<dbReference type="InterPro" id="IPR000845">
    <property type="entry name" value="Nucleoside_phosphorylase_d"/>
</dbReference>
<dbReference type="OrthoDB" id="1892301at2759"/>
<keyword evidence="1" id="KW-0812">Transmembrane</keyword>
<sequence>MLLYNYQGMKLEGCLNITTCLPKAPQVVTVKRGSSASIYLDNSAYKSFLNSKFQISPVDMESAAIALISHQQKVPFIAFRALIDLAGERSTQSNEGYIFASVLVENLIRVISHFIKNLDNSSVFRSFGLRRRRMAFHLKLLFLGFLAFVGIICRADGAISRSILKKISRINKDGPYLGLVVPNSFEMSPLLQSPSFVPDENSPIFDFSGRRFRIGRLENETVIIVMTGLGMLNAGIATELLLSLFKVKGVVHFGIAGNANPELQIGDVTIPQYWAHTGLWNWQRNGDGPDDELSLESNGDYTRTIGYIKFSDYNNDTNNGNSSTNLLNNAWYQPEEIFPINGTPEVRQHAFWVPVNNHYFAVAEKLKDIKLEGCINSTCLPRTPIVIRVERGSSANIFVDNAAYRQFLNSKFNVTPIDMESAAVALICLQQRTPFIVLRALSDLAGGGSSVSNEAAMFASLAAQNAVTVVLRFIALLFS</sequence>
<feature type="domain" description="Nucleoside phosphorylase" evidence="2">
    <location>
        <begin position="33"/>
        <end position="116"/>
    </location>
</feature>
<dbReference type="AlphaFoldDB" id="A0A835DHF3"/>
<dbReference type="CDD" id="cd09008">
    <property type="entry name" value="MTAN"/>
    <property type="match status" value="1"/>
</dbReference>
<dbReference type="InterPro" id="IPR035994">
    <property type="entry name" value="Nucleoside_phosphorylase_sf"/>
</dbReference>
<evidence type="ECO:0000313" key="3">
    <source>
        <dbReference type="EMBL" id="KAF8400832.1"/>
    </source>
</evidence>
<feature type="transmembrane region" description="Helical" evidence="1">
    <location>
        <begin position="134"/>
        <end position="152"/>
    </location>
</feature>
<proteinExistence type="predicted"/>
<keyword evidence="1" id="KW-1133">Transmembrane helix</keyword>
<dbReference type="GO" id="GO:0009116">
    <property type="term" value="P:nucleoside metabolic process"/>
    <property type="evidence" value="ECO:0007669"/>
    <property type="project" value="InterPro"/>
</dbReference>
<dbReference type="PANTHER" id="PTHR21234:SF42">
    <property type="entry name" value="PHOSPHORYLASE SUPERFAMILY PROTEIN"/>
    <property type="match status" value="1"/>
</dbReference>
<dbReference type="SUPFAM" id="SSF53167">
    <property type="entry name" value="Purine and uridine phosphorylases"/>
    <property type="match status" value="2"/>
</dbReference>
<dbReference type="EMBL" id="JABCRI010000009">
    <property type="protein sequence ID" value="KAF8400832.1"/>
    <property type="molecule type" value="Genomic_DNA"/>
</dbReference>
<dbReference type="Gene3D" id="3.40.50.1580">
    <property type="entry name" value="Nucleoside phosphorylase domain"/>
    <property type="match status" value="2"/>
</dbReference>
<evidence type="ECO:0000313" key="4">
    <source>
        <dbReference type="Proteomes" id="UP000655225"/>
    </source>
</evidence>
<dbReference type="OMA" id="LWHWQRL"/>
<evidence type="ECO:0000259" key="2">
    <source>
        <dbReference type="Pfam" id="PF01048"/>
    </source>
</evidence>
<name>A0A835DHF3_TETSI</name>
<organism evidence="3 4">
    <name type="scientific">Tetracentron sinense</name>
    <name type="common">Spur-leaf</name>
    <dbReference type="NCBI Taxonomy" id="13715"/>
    <lineage>
        <taxon>Eukaryota</taxon>
        <taxon>Viridiplantae</taxon>
        <taxon>Streptophyta</taxon>
        <taxon>Embryophyta</taxon>
        <taxon>Tracheophyta</taxon>
        <taxon>Spermatophyta</taxon>
        <taxon>Magnoliopsida</taxon>
        <taxon>Trochodendrales</taxon>
        <taxon>Trochodendraceae</taxon>
        <taxon>Tetracentron</taxon>
    </lineage>
</organism>
<keyword evidence="1" id="KW-0472">Membrane</keyword>
<evidence type="ECO:0000256" key="1">
    <source>
        <dbReference type="SAM" id="Phobius"/>
    </source>
</evidence>
<dbReference type="PANTHER" id="PTHR21234">
    <property type="entry name" value="PURINE NUCLEOSIDE PHOSPHORYLASE"/>
    <property type="match status" value="1"/>
</dbReference>
<accession>A0A835DHF3</accession>
<reference evidence="3 4" key="1">
    <citation type="submission" date="2020-04" db="EMBL/GenBank/DDBJ databases">
        <title>Plant Genome Project.</title>
        <authorList>
            <person name="Zhang R.-G."/>
        </authorList>
    </citation>
    <scope>NUCLEOTIDE SEQUENCE [LARGE SCALE GENOMIC DNA]</scope>
    <source>
        <strain evidence="3">YNK0</strain>
        <tissue evidence="3">Leaf</tissue>
    </source>
</reference>
<comment type="caution">
    <text evidence="3">The sequence shown here is derived from an EMBL/GenBank/DDBJ whole genome shotgun (WGS) entry which is preliminary data.</text>
</comment>
<protein>
    <recommendedName>
        <fullName evidence="2">Nucleoside phosphorylase domain-containing protein</fullName>
    </recommendedName>
</protein>
<dbReference type="GO" id="GO:0003824">
    <property type="term" value="F:catalytic activity"/>
    <property type="evidence" value="ECO:0007669"/>
    <property type="project" value="InterPro"/>
</dbReference>
<feature type="domain" description="Nucleoside phosphorylase" evidence="2">
    <location>
        <begin position="177"/>
        <end position="475"/>
    </location>
</feature>
<dbReference type="Proteomes" id="UP000655225">
    <property type="component" value="Unassembled WGS sequence"/>
</dbReference>
<dbReference type="Pfam" id="PF01048">
    <property type="entry name" value="PNP_UDP_1"/>
    <property type="match status" value="2"/>
</dbReference>
<gene>
    <name evidence="3" type="ORF">HHK36_014134</name>
</gene>